<evidence type="ECO:0000256" key="4">
    <source>
        <dbReference type="ARBA" id="ARBA00022980"/>
    </source>
</evidence>
<dbReference type="PANTHER" id="PTHR10724:SF7">
    <property type="entry name" value="SMALL RIBOSOMAL SUBUNIT PROTEIN BS1C"/>
    <property type="match status" value="1"/>
</dbReference>
<dbReference type="GO" id="GO:0003735">
    <property type="term" value="F:structural constituent of ribosome"/>
    <property type="evidence" value="ECO:0007669"/>
    <property type="project" value="InterPro"/>
</dbReference>
<evidence type="ECO:0000256" key="8">
    <source>
        <dbReference type="SAM" id="MobiDB-lite"/>
    </source>
</evidence>
<reference evidence="10" key="1">
    <citation type="journal article" date="2015" name="Nature">
        <title>Complex archaea that bridge the gap between prokaryotes and eukaryotes.</title>
        <authorList>
            <person name="Spang A."/>
            <person name="Saw J.H."/>
            <person name="Jorgensen S.L."/>
            <person name="Zaremba-Niedzwiedzka K."/>
            <person name="Martijn J."/>
            <person name="Lind A.E."/>
            <person name="van Eijk R."/>
            <person name="Schleper C."/>
            <person name="Guy L."/>
            <person name="Ettema T.J."/>
        </authorList>
    </citation>
    <scope>NUCLEOTIDE SEQUENCE</scope>
</reference>
<dbReference type="InterPro" id="IPR050437">
    <property type="entry name" value="Ribos_protein_bS1-like"/>
</dbReference>
<evidence type="ECO:0000259" key="9">
    <source>
        <dbReference type="PROSITE" id="PS50126"/>
    </source>
</evidence>
<dbReference type="CDD" id="cd04465">
    <property type="entry name" value="S1_RPS1_repeat_ec2_hs2"/>
    <property type="match status" value="1"/>
</dbReference>
<keyword evidence="2" id="KW-0677">Repeat</keyword>
<feature type="domain" description="S1 motif" evidence="9">
    <location>
        <begin position="113"/>
        <end position="179"/>
    </location>
</feature>
<sequence length="601" mass="66890">MEIQNEEHREDQNEEMERLYAETFHGVEVGSVLSGTVISVKSDGVIVDVGYKSEGVIRPEEFSKDELETLSPGDKLEVFVVSIADSEGLVVLSKDRAVKIKSWDKLEDIFKEGQAVEGVICEKTKGGAFVDINGIKAFLPGSHIDLRPVKDIDSLIGQKVTVKIIKLNHRRSNIIVSRRFQLEQERESKKSETLEKLNEGAVLNGIVKNITDYGVFIDLGGIDGLLHISDISWGRISHPSKHFEIGQDVDVIVLNYDQDNEKVTLGYKQKMSDPWAEVDVKYPVGSRVSGKVVSLTEYGAFVEVEEALEGLVHASEIEWAPRPKHPSKYLNVGDEVEAVVLKADKNERRLSLSLKQLKPSPWELVSDRYKEGQKITGKVRGITDFGVFVGLPEGVDGLVHISDISWTKHIKHPADVYKKGDEVEAMILSVEPEKERIALGIKQMNEDPWKNDIPQRYTLGDDFECEVLRTTEFGVFVELEGEVEGLVYASEVPEELEGKLEEGKKIKARIIKVDLANKKIGLSLKNVEYGQDEGDVADVTPEAIDEDMPDAIDEGDVADVTPEAIDEDMPDAIDEGDVADVTPEAIDESQEEAEEEDNTEE</sequence>
<feature type="region of interest" description="Disordered" evidence="8">
    <location>
        <begin position="566"/>
        <end position="601"/>
    </location>
</feature>
<dbReference type="PROSITE" id="PS50126">
    <property type="entry name" value="S1"/>
    <property type="match status" value="6"/>
</dbReference>
<dbReference type="GO" id="GO:0022627">
    <property type="term" value="C:cytosolic small ribosomal subunit"/>
    <property type="evidence" value="ECO:0007669"/>
    <property type="project" value="TreeGrafter"/>
</dbReference>
<evidence type="ECO:0000313" key="10">
    <source>
        <dbReference type="EMBL" id="KKM03112.1"/>
    </source>
</evidence>
<dbReference type="AlphaFoldDB" id="A0A0F9HIW5"/>
<feature type="domain" description="S1 motif" evidence="9">
    <location>
        <begin position="372"/>
        <end position="442"/>
    </location>
</feature>
<dbReference type="PRINTS" id="PR00681">
    <property type="entry name" value="RIBOSOMALS1"/>
</dbReference>
<dbReference type="Pfam" id="PF00575">
    <property type="entry name" value="S1"/>
    <property type="match status" value="6"/>
</dbReference>
<keyword evidence="5" id="KW-0687">Ribonucleoprotein</keyword>
<dbReference type="NCBIfam" id="TIGR00717">
    <property type="entry name" value="rpsA"/>
    <property type="match status" value="1"/>
</dbReference>
<dbReference type="InterPro" id="IPR035104">
    <property type="entry name" value="Ribosomal_protein_S1-like"/>
</dbReference>
<accession>A0A0F9HIW5</accession>
<feature type="compositionally biased region" description="Acidic residues" evidence="8">
    <location>
        <begin position="585"/>
        <end position="601"/>
    </location>
</feature>
<comment type="similarity">
    <text evidence="1">Belongs to the bacterial ribosomal protein bS1 family.</text>
</comment>
<dbReference type="PANTHER" id="PTHR10724">
    <property type="entry name" value="30S RIBOSOMAL PROTEIN S1"/>
    <property type="match status" value="1"/>
</dbReference>
<dbReference type="GO" id="GO:0003729">
    <property type="term" value="F:mRNA binding"/>
    <property type="evidence" value="ECO:0007669"/>
    <property type="project" value="UniProtKB-ARBA"/>
</dbReference>
<proteinExistence type="inferred from homology"/>
<dbReference type="SUPFAM" id="SSF50249">
    <property type="entry name" value="Nucleic acid-binding proteins"/>
    <property type="match status" value="6"/>
</dbReference>
<dbReference type="CDD" id="cd05688">
    <property type="entry name" value="S1_RPS1_repeat_ec3"/>
    <property type="match status" value="1"/>
</dbReference>
<feature type="compositionally biased region" description="Acidic residues" evidence="8">
    <location>
        <begin position="566"/>
        <end position="578"/>
    </location>
</feature>
<dbReference type="NCBIfam" id="NF004952">
    <property type="entry name" value="PRK06299.1-2"/>
    <property type="match status" value="1"/>
</dbReference>
<dbReference type="InterPro" id="IPR012340">
    <property type="entry name" value="NA-bd_OB-fold"/>
</dbReference>
<dbReference type="CDD" id="cd05687">
    <property type="entry name" value="S1_RPS1_repeat_ec1_hs1"/>
    <property type="match status" value="1"/>
</dbReference>
<dbReference type="FunFam" id="2.40.50.140:FF:000011">
    <property type="entry name" value="30S ribosomal protein S1"/>
    <property type="match status" value="2"/>
</dbReference>
<evidence type="ECO:0000256" key="1">
    <source>
        <dbReference type="ARBA" id="ARBA00006767"/>
    </source>
</evidence>
<dbReference type="SMART" id="SM00316">
    <property type="entry name" value="S1"/>
    <property type="match status" value="6"/>
</dbReference>
<dbReference type="GO" id="GO:0006412">
    <property type="term" value="P:translation"/>
    <property type="evidence" value="ECO:0007669"/>
    <property type="project" value="InterPro"/>
</dbReference>
<gene>
    <name evidence="10" type="ORF">LCGC14_1777690</name>
</gene>
<feature type="domain" description="S1 motif" evidence="9">
    <location>
        <begin position="285"/>
        <end position="355"/>
    </location>
</feature>
<evidence type="ECO:0000256" key="6">
    <source>
        <dbReference type="ARBA" id="ARBA00035293"/>
    </source>
</evidence>
<comment type="caution">
    <text evidence="10">The sequence shown here is derived from an EMBL/GenBank/DDBJ whole genome shotgun (WGS) entry which is preliminary data.</text>
</comment>
<keyword evidence="4" id="KW-0689">Ribosomal protein</keyword>
<keyword evidence="3" id="KW-0694">RNA-binding</keyword>
<dbReference type="InterPro" id="IPR000110">
    <property type="entry name" value="Ribosomal_bS1"/>
</dbReference>
<dbReference type="InterPro" id="IPR003029">
    <property type="entry name" value="S1_domain"/>
</dbReference>
<feature type="domain" description="S1 motif" evidence="9">
    <location>
        <begin position="30"/>
        <end position="95"/>
    </location>
</feature>
<protein>
    <recommendedName>
        <fullName evidence="6">Small ribosomal subunit protein bS1</fullName>
    </recommendedName>
    <alternativeName>
        <fullName evidence="7">30S ribosomal protein S1</fullName>
    </alternativeName>
</protein>
<dbReference type="CDD" id="cd00164">
    <property type="entry name" value="S1_like"/>
    <property type="match status" value="1"/>
</dbReference>
<name>A0A0F9HIW5_9ZZZZ</name>
<organism evidence="10">
    <name type="scientific">marine sediment metagenome</name>
    <dbReference type="NCBI Taxonomy" id="412755"/>
    <lineage>
        <taxon>unclassified sequences</taxon>
        <taxon>metagenomes</taxon>
        <taxon>ecological metagenomes</taxon>
    </lineage>
</organism>
<evidence type="ECO:0000256" key="7">
    <source>
        <dbReference type="ARBA" id="ARBA00035517"/>
    </source>
</evidence>
<evidence type="ECO:0000256" key="5">
    <source>
        <dbReference type="ARBA" id="ARBA00023274"/>
    </source>
</evidence>
<feature type="domain" description="S1 motif" evidence="9">
    <location>
        <begin position="460"/>
        <end position="525"/>
    </location>
</feature>
<feature type="domain" description="S1 motif" evidence="9">
    <location>
        <begin position="200"/>
        <end position="268"/>
    </location>
</feature>
<dbReference type="EMBL" id="LAZR01016762">
    <property type="protein sequence ID" value="KKM03112.1"/>
    <property type="molecule type" value="Genomic_DNA"/>
</dbReference>
<evidence type="ECO:0000256" key="2">
    <source>
        <dbReference type="ARBA" id="ARBA00022737"/>
    </source>
</evidence>
<evidence type="ECO:0000256" key="3">
    <source>
        <dbReference type="ARBA" id="ARBA00022884"/>
    </source>
</evidence>
<dbReference type="Gene3D" id="2.40.50.140">
    <property type="entry name" value="Nucleic acid-binding proteins"/>
    <property type="match status" value="6"/>
</dbReference>
<dbReference type="FunFam" id="2.40.50.140:FF:000051">
    <property type="entry name" value="RNA-binding transcriptional accessory protein"/>
    <property type="match status" value="1"/>
</dbReference>